<sequence>MSDDLLSIDLGGDDISRRSRMTLPELDLGLRRGWVRPSEGIRVVDQAIREGQRMRPEVFELTAADEWTFAEKVSRLVPAPTEESDRSALGIWTYLFMAWLYDNRDRFADVLGIVELLLADLEFPPEIFGMVRWMPPPEGEEMGIDALMRRWERYVASRRELYSAPERMLDAPRRTFPA</sequence>
<organism evidence="1 2">
    <name type="scientific">Microbacterium paraoxydans</name>
    <dbReference type="NCBI Taxonomy" id="199592"/>
    <lineage>
        <taxon>Bacteria</taxon>
        <taxon>Bacillati</taxon>
        <taxon>Actinomycetota</taxon>
        <taxon>Actinomycetes</taxon>
        <taxon>Micrococcales</taxon>
        <taxon>Microbacteriaceae</taxon>
        <taxon>Microbacterium</taxon>
    </lineage>
</organism>
<dbReference type="Pfam" id="PF10004">
    <property type="entry name" value="DUF2247"/>
    <property type="match status" value="1"/>
</dbReference>
<name>A0ABS5ILC1_9MICO</name>
<gene>
    <name evidence="1" type="ORF">KE274_06425</name>
</gene>
<keyword evidence="2" id="KW-1185">Reference proteome</keyword>
<dbReference type="RefSeq" id="WP_211541999.1">
    <property type="nucleotide sequence ID" value="NZ_JAGTUK010000002.1"/>
</dbReference>
<proteinExistence type="predicted"/>
<dbReference type="Proteomes" id="UP000678243">
    <property type="component" value="Unassembled WGS sequence"/>
</dbReference>
<protein>
    <submittedName>
        <fullName evidence="1">DUF2247 family protein</fullName>
    </submittedName>
</protein>
<accession>A0ABS5ILC1</accession>
<comment type="caution">
    <text evidence="1">The sequence shown here is derived from an EMBL/GenBank/DDBJ whole genome shotgun (WGS) entry which is preliminary data.</text>
</comment>
<reference evidence="1 2" key="1">
    <citation type="submission" date="2021-04" db="EMBL/GenBank/DDBJ databases">
        <title>Whole genome analysis of root endophytic bacterium Microbacterium paraoxydans ku-mp colonizing RP-bio226 rice variety.</title>
        <authorList>
            <person name="Ulaganathan K."/>
            <person name="Latha B."/>
        </authorList>
    </citation>
    <scope>NUCLEOTIDE SEQUENCE [LARGE SCALE GENOMIC DNA]</scope>
    <source>
        <strain evidence="2">ku-mp</strain>
    </source>
</reference>
<dbReference type="EMBL" id="JAGTUK010000002">
    <property type="protein sequence ID" value="MBS0023741.1"/>
    <property type="molecule type" value="Genomic_DNA"/>
</dbReference>
<evidence type="ECO:0000313" key="2">
    <source>
        <dbReference type="Proteomes" id="UP000678243"/>
    </source>
</evidence>
<dbReference type="InterPro" id="IPR016630">
    <property type="entry name" value="UCP015278"/>
</dbReference>
<evidence type="ECO:0000313" key="1">
    <source>
        <dbReference type="EMBL" id="MBS0023741.1"/>
    </source>
</evidence>